<feature type="region of interest" description="Disordered" evidence="1">
    <location>
        <begin position="162"/>
        <end position="183"/>
    </location>
</feature>
<dbReference type="GeneID" id="34607863"/>
<dbReference type="Proteomes" id="UP000184188">
    <property type="component" value="Unassembled WGS sequence"/>
</dbReference>
<name>A0A1L9S731_9EURO</name>
<evidence type="ECO:0000313" key="4">
    <source>
        <dbReference type="Proteomes" id="UP000184188"/>
    </source>
</evidence>
<organism evidence="3 4">
    <name type="scientific">Penicilliopsis zonata CBS 506.65</name>
    <dbReference type="NCBI Taxonomy" id="1073090"/>
    <lineage>
        <taxon>Eukaryota</taxon>
        <taxon>Fungi</taxon>
        <taxon>Dikarya</taxon>
        <taxon>Ascomycota</taxon>
        <taxon>Pezizomycotina</taxon>
        <taxon>Eurotiomycetes</taxon>
        <taxon>Eurotiomycetidae</taxon>
        <taxon>Eurotiales</taxon>
        <taxon>Aspergillaceae</taxon>
        <taxon>Penicilliopsis</taxon>
    </lineage>
</organism>
<protein>
    <submittedName>
        <fullName evidence="3">Uncharacterized protein</fullName>
    </submittedName>
</protein>
<reference evidence="4" key="1">
    <citation type="journal article" date="2017" name="Genome Biol.">
        <title>Comparative genomics reveals high biological diversity and specific adaptations in the industrially and medically important fungal genus Aspergillus.</title>
        <authorList>
            <person name="de Vries R.P."/>
            <person name="Riley R."/>
            <person name="Wiebenga A."/>
            <person name="Aguilar-Osorio G."/>
            <person name="Amillis S."/>
            <person name="Uchima C.A."/>
            <person name="Anderluh G."/>
            <person name="Asadollahi M."/>
            <person name="Askin M."/>
            <person name="Barry K."/>
            <person name="Battaglia E."/>
            <person name="Bayram O."/>
            <person name="Benocci T."/>
            <person name="Braus-Stromeyer S.A."/>
            <person name="Caldana C."/>
            <person name="Canovas D."/>
            <person name="Cerqueira G.C."/>
            <person name="Chen F."/>
            <person name="Chen W."/>
            <person name="Choi C."/>
            <person name="Clum A."/>
            <person name="Dos Santos R.A."/>
            <person name="Damasio A.R."/>
            <person name="Diallinas G."/>
            <person name="Emri T."/>
            <person name="Fekete E."/>
            <person name="Flipphi M."/>
            <person name="Freyberg S."/>
            <person name="Gallo A."/>
            <person name="Gournas C."/>
            <person name="Habgood R."/>
            <person name="Hainaut M."/>
            <person name="Harispe M.L."/>
            <person name="Henrissat B."/>
            <person name="Hilden K.S."/>
            <person name="Hope R."/>
            <person name="Hossain A."/>
            <person name="Karabika E."/>
            <person name="Karaffa L."/>
            <person name="Karanyi Z."/>
            <person name="Krasevec N."/>
            <person name="Kuo A."/>
            <person name="Kusch H."/>
            <person name="LaButti K."/>
            <person name="Lagendijk E.L."/>
            <person name="Lapidus A."/>
            <person name="Levasseur A."/>
            <person name="Lindquist E."/>
            <person name="Lipzen A."/>
            <person name="Logrieco A.F."/>
            <person name="MacCabe A."/>
            <person name="Maekelae M.R."/>
            <person name="Malavazi I."/>
            <person name="Melin P."/>
            <person name="Meyer V."/>
            <person name="Mielnichuk N."/>
            <person name="Miskei M."/>
            <person name="Molnar A.P."/>
            <person name="Mule G."/>
            <person name="Ngan C.Y."/>
            <person name="Orejas M."/>
            <person name="Orosz E."/>
            <person name="Ouedraogo J.P."/>
            <person name="Overkamp K.M."/>
            <person name="Park H.-S."/>
            <person name="Perrone G."/>
            <person name="Piumi F."/>
            <person name="Punt P.J."/>
            <person name="Ram A.F."/>
            <person name="Ramon A."/>
            <person name="Rauscher S."/>
            <person name="Record E."/>
            <person name="Riano-Pachon D.M."/>
            <person name="Robert V."/>
            <person name="Roehrig J."/>
            <person name="Ruller R."/>
            <person name="Salamov A."/>
            <person name="Salih N.S."/>
            <person name="Samson R.A."/>
            <person name="Sandor E."/>
            <person name="Sanguinetti M."/>
            <person name="Schuetze T."/>
            <person name="Sepcic K."/>
            <person name="Shelest E."/>
            <person name="Sherlock G."/>
            <person name="Sophianopoulou V."/>
            <person name="Squina F.M."/>
            <person name="Sun H."/>
            <person name="Susca A."/>
            <person name="Todd R.B."/>
            <person name="Tsang A."/>
            <person name="Unkles S.E."/>
            <person name="van de Wiele N."/>
            <person name="van Rossen-Uffink D."/>
            <person name="Oliveira J.V."/>
            <person name="Vesth T.C."/>
            <person name="Visser J."/>
            <person name="Yu J.-H."/>
            <person name="Zhou M."/>
            <person name="Andersen M.R."/>
            <person name="Archer D.B."/>
            <person name="Baker S.E."/>
            <person name="Benoit I."/>
            <person name="Brakhage A.A."/>
            <person name="Braus G.H."/>
            <person name="Fischer R."/>
            <person name="Frisvad J.C."/>
            <person name="Goldman G.H."/>
            <person name="Houbraken J."/>
            <person name="Oakley B."/>
            <person name="Pocsi I."/>
            <person name="Scazzocchio C."/>
            <person name="Seiboth B."/>
            <person name="vanKuyk P.A."/>
            <person name="Wortman J."/>
            <person name="Dyer P.S."/>
            <person name="Grigoriev I.V."/>
        </authorList>
    </citation>
    <scope>NUCLEOTIDE SEQUENCE [LARGE SCALE GENOMIC DNA]</scope>
    <source>
        <strain evidence="4">CBS 506.65</strain>
    </source>
</reference>
<evidence type="ECO:0000313" key="3">
    <source>
        <dbReference type="EMBL" id="OJJ42966.1"/>
    </source>
</evidence>
<dbReference type="EMBL" id="KV878355">
    <property type="protein sequence ID" value="OJJ42966.1"/>
    <property type="molecule type" value="Genomic_DNA"/>
</dbReference>
<keyword evidence="2" id="KW-0472">Membrane</keyword>
<feature type="transmembrane region" description="Helical" evidence="2">
    <location>
        <begin position="130"/>
        <end position="152"/>
    </location>
</feature>
<dbReference type="VEuPathDB" id="FungiDB:ASPZODRAFT_1245681"/>
<feature type="region of interest" description="Disordered" evidence="1">
    <location>
        <begin position="78"/>
        <end position="99"/>
    </location>
</feature>
<accession>A0A1L9S731</accession>
<gene>
    <name evidence="3" type="ORF">ASPZODRAFT_1245681</name>
</gene>
<keyword evidence="4" id="KW-1185">Reference proteome</keyword>
<sequence>MVFRPCSFLFCRFLRNQAWWCPSIKTTSPHLNLLLRGYTPLRHQLSRALLRKGRTESYYSISSSRSLPSMMVQRDQWPNSQQTDIDTAPPPRGDEGGSKFNLEKGKAAFHLDQAIRAFSFFFPPCTSSDWSWFFIFPSLPSACAVTAAWYYFIPGQMKGKQNTVEKRSHRSLSSHARDPWPSPPSLLLGGGPSMVSLAPGSDLTLSIPLSRGEKLDLA</sequence>
<proteinExistence type="predicted"/>
<evidence type="ECO:0000256" key="2">
    <source>
        <dbReference type="SAM" id="Phobius"/>
    </source>
</evidence>
<dbReference type="AlphaFoldDB" id="A0A1L9S731"/>
<keyword evidence="2" id="KW-0812">Transmembrane</keyword>
<evidence type="ECO:0000256" key="1">
    <source>
        <dbReference type="SAM" id="MobiDB-lite"/>
    </source>
</evidence>
<keyword evidence="2" id="KW-1133">Transmembrane helix</keyword>
<dbReference type="RefSeq" id="XP_022577476.1">
    <property type="nucleotide sequence ID" value="XM_022721398.1"/>
</dbReference>